<sequence length="706" mass="75589">MLGGPPVTPNNTDALFFNQIPLSVTEQDLIAWCSQGGQEITRLRLIRGDLSRTSQFAFVHYKTPEDARAAFQLLKDCELEGKKLYIEFQDPSRDRKRPKVPGGPPLGPLGGVGMGVRPTLNPNQYPSGYTLFLPEGEVQLQVSYLRKDTQDSELRKLFEEVVRPVLDVKVMQKPDESLPEGVNTFAFIQVASREDGDTCINTLDGKSGLVVRFSNAYTRTWAAEHGIEPRTKSGLFLVVEVTAYGVPEGTTSAQIVQAFTPFGEVEKAELADRGRVYVRFKEQQSTARAVNAPEGIYVNNHKLWPVLFTDPVQRPSALAEPPVGPPMKRGRYGEGVFGGRVGAPGGLTGGMREDLVGALDALARARGPSNGHVTGILERALQQVEAGTFGASMNENVEAAVRAGYVVGRPRFDLGEKMLISLTTICERFRPGLLARRGGAPPPVPTQGGTSDLLGPPPFVPPDTSDAGPPPPPQQIANSLLQGLHSDESPPSQAVGPPPLLAPSSSSGPAPSSTMVEQTEDTAGIPAGPSAEGHADVDMGADPSASSAAGGATGNVEGDPAEAYADTVWEGNLTRSAKKKVRVVAKFVKGNVRRYLKQSELLNIAHRSSYEEVKKRYLLGVCVFECAEGQPEKGLTEYINYFREKERAGVVQGEGGLLINLVPPSVDLFSDVGPLPTSSSTYLLGVLATSTNPNGQQAQNGNQQQH</sequence>
<evidence type="ECO:0000259" key="5">
    <source>
        <dbReference type="PROSITE" id="PS50102"/>
    </source>
</evidence>
<dbReference type="InterPro" id="IPR035979">
    <property type="entry name" value="RBD_domain_sf"/>
</dbReference>
<feature type="domain" description="RRM" evidence="5">
    <location>
        <begin position="13"/>
        <end position="91"/>
    </location>
</feature>
<evidence type="ECO:0000256" key="3">
    <source>
        <dbReference type="PROSITE-ProRule" id="PRU00176"/>
    </source>
</evidence>
<dbReference type="CDD" id="cd00590">
    <property type="entry name" value="RRM_SF"/>
    <property type="match status" value="3"/>
</dbReference>
<organism evidence="6">
    <name type="scientific">Chromera velia CCMP2878</name>
    <dbReference type="NCBI Taxonomy" id="1169474"/>
    <lineage>
        <taxon>Eukaryota</taxon>
        <taxon>Sar</taxon>
        <taxon>Alveolata</taxon>
        <taxon>Colpodellida</taxon>
        <taxon>Chromeraceae</taxon>
        <taxon>Chromera</taxon>
    </lineage>
</organism>
<dbReference type="VEuPathDB" id="CryptoDB:Cvel_21029"/>
<evidence type="ECO:0000256" key="4">
    <source>
        <dbReference type="SAM" id="MobiDB-lite"/>
    </source>
</evidence>
<dbReference type="InterPro" id="IPR000504">
    <property type="entry name" value="RRM_dom"/>
</dbReference>
<dbReference type="AlphaFoldDB" id="A0A0G4GAP8"/>
<dbReference type="Pfam" id="PF07744">
    <property type="entry name" value="SPOC"/>
    <property type="match status" value="1"/>
</dbReference>
<name>A0A0G4GAP8_9ALVE</name>
<dbReference type="SMART" id="SM00360">
    <property type="entry name" value="RRM"/>
    <property type="match status" value="3"/>
</dbReference>
<feature type="region of interest" description="Disordered" evidence="4">
    <location>
        <begin position="88"/>
        <end position="118"/>
    </location>
</feature>
<dbReference type="SUPFAM" id="SSF54928">
    <property type="entry name" value="RNA-binding domain, RBD"/>
    <property type="match status" value="2"/>
</dbReference>
<feature type="compositionally biased region" description="Low complexity" evidence="4">
    <location>
        <begin position="540"/>
        <end position="550"/>
    </location>
</feature>
<reference evidence="6" key="1">
    <citation type="submission" date="2014-11" db="EMBL/GenBank/DDBJ databases">
        <authorList>
            <person name="Otto D Thomas"/>
            <person name="Naeem Raeece"/>
        </authorList>
    </citation>
    <scope>NUCLEOTIDE SEQUENCE</scope>
</reference>
<feature type="domain" description="RRM" evidence="5">
    <location>
        <begin position="239"/>
        <end position="303"/>
    </location>
</feature>
<proteinExistence type="predicted"/>
<gene>
    <name evidence="6" type="ORF">Cvel_21029</name>
</gene>
<protein>
    <recommendedName>
        <fullName evidence="5">RRM domain-containing protein</fullName>
    </recommendedName>
</protein>
<dbReference type="Pfam" id="PF00076">
    <property type="entry name" value="RRM_1"/>
    <property type="match status" value="3"/>
</dbReference>
<evidence type="ECO:0000313" key="6">
    <source>
        <dbReference type="EMBL" id="CEM26054.1"/>
    </source>
</evidence>
<evidence type="ECO:0000256" key="2">
    <source>
        <dbReference type="ARBA" id="ARBA00022884"/>
    </source>
</evidence>
<dbReference type="EMBL" id="CDMZ01001036">
    <property type="protein sequence ID" value="CEM26054.1"/>
    <property type="molecule type" value="Genomic_DNA"/>
</dbReference>
<dbReference type="PANTHER" id="PTHR24012">
    <property type="entry name" value="RNA BINDING PROTEIN"/>
    <property type="match status" value="1"/>
</dbReference>
<accession>A0A0G4GAP8</accession>
<dbReference type="Gene3D" id="3.30.70.330">
    <property type="match status" value="3"/>
</dbReference>
<dbReference type="GO" id="GO:0003723">
    <property type="term" value="F:RNA binding"/>
    <property type="evidence" value="ECO:0007669"/>
    <property type="project" value="UniProtKB-UniRule"/>
</dbReference>
<dbReference type="InterPro" id="IPR012677">
    <property type="entry name" value="Nucleotide-bd_a/b_plait_sf"/>
</dbReference>
<dbReference type="InterPro" id="IPR012921">
    <property type="entry name" value="SPOC_C"/>
</dbReference>
<dbReference type="PROSITE" id="PS50102">
    <property type="entry name" value="RRM"/>
    <property type="match status" value="3"/>
</dbReference>
<feature type="region of interest" description="Disordered" evidence="4">
    <location>
        <begin position="436"/>
        <end position="558"/>
    </location>
</feature>
<feature type="compositionally biased region" description="Low complexity" evidence="4">
    <location>
        <begin position="502"/>
        <end position="513"/>
    </location>
</feature>
<keyword evidence="2 3" id="KW-0694">RNA-binding</keyword>
<keyword evidence="1" id="KW-0677">Repeat</keyword>
<feature type="domain" description="RRM" evidence="5">
    <location>
        <begin position="138"/>
        <end position="216"/>
    </location>
</feature>
<evidence type="ECO:0000256" key="1">
    <source>
        <dbReference type="ARBA" id="ARBA00022737"/>
    </source>
</evidence>